<evidence type="ECO:0000313" key="9">
    <source>
        <dbReference type="Proteomes" id="UP000757435"/>
    </source>
</evidence>
<comment type="caution">
    <text evidence="8">The sequence shown here is derived from an EMBL/GenBank/DDBJ whole genome shotgun (WGS) entry which is preliminary data.</text>
</comment>
<dbReference type="SUPFAM" id="SSF109998">
    <property type="entry name" value="Triger factor/SurA peptide-binding domain-like"/>
    <property type="match status" value="1"/>
</dbReference>
<evidence type="ECO:0000256" key="5">
    <source>
        <dbReference type="ARBA" id="ARBA00023235"/>
    </source>
</evidence>
<dbReference type="SUPFAM" id="SSF54534">
    <property type="entry name" value="FKBP-like"/>
    <property type="match status" value="1"/>
</dbReference>
<evidence type="ECO:0000256" key="3">
    <source>
        <dbReference type="ARBA" id="ARBA00022729"/>
    </source>
</evidence>
<keyword evidence="3" id="KW-0732">Signal</keyword>
<dbReference type="PANTHER" id="PTHR47245:SF1">
    <property type="entry name" value="FOLDASE PROTEIN PRSA"/>
    <property type="match status" value="1"/>
</dbReference>
<dbReference type="InterPro" id="IPR050245">
    <property type="entry name" value="PrsA_foldase"/>
</dbReference>
<gene>
    <name evidence="8" type="ORF">KME15_21285</name>
</gene>
<dbReference type="Pfam" id="PF00639">
    <property type="entry name" value="Rotamase"/>
    <property type="match status" value="1"/>
</dbReference>
<dbReference type="Proteomes" id="UP000757435">
    <property type="component" value="Unassembled WGS sequence"/>
</dbReference>
<dbReference type="PROSITE" id="PS50198">
    <property type="entry name" value="PPIC_PPIASE_2"/>
    <property type="match status" value="1"/>
</dbReference>
<accession>A0A951UPV0</accession>
<reference evidence="8" key="1">
    <citation type="submission" date="2021-05" db="EMBL/GenBank/DDBJ databases">
        <authorList>
            <person name="Pietrasiak N."/>
            <person name="Ward R."/>
            <person name="Stajich J.E."/>
            <person name="Kurbessoian T."/>
        </authorList>
    </citation>
    <scope>NUCLEOTIDE SEQUENCE</scope>
    <source>
        <strain evidence="8">UHER 2000/2452</strain>
    </source>
</reference>
<feature type="domain" description="PpiC" evidence="7">
    <location>
        <begin position="127"/>
        <end position="219"/>
    </location>
</feature>
<organism evidence="8 9">
    <name type="scientific">Drouetiella hepatica Uher 2000/2452</name>
    <dbReference type="NCBI Taxonomy" id="904376"/>
    <lineage>
        <taxon>Bacteria</taxon>
        <taxon>Bacillati</taxon>
        <taxon>Cyanobacteriota</taxon>
        <taxon>Cyanophyceae</taxon>
        <taxon>Oculatellales</taxon>
        <taxon>Oculatellaceae</taxon>
        <taxon>Drouetiella</taxon>
    </lineage>
</organism>
<dbReference type="EMBL" id="JAHHHD010000032">
    <property type="protein sequence ID" value="MBW4661219.1"/>
    <property type="molecule type" value="Genomic_DNA"/>
</dbReference>
<keyword evidence="5 6" id="KW-0413">Isomerase</keyword>
<dbReference type="InterPro" id="IPR000297">
    <property type="entry name" value="PPIase_PpiC"/>
</dbReference>
<dbReference type="Gene3D" id="3.10.50.40">
    <property type="match status" value="1"/>
</dbReference>
<evidence type="ECO:0000256" key="1">
    <source>
        <dbReference type="ARBA" id="ARBA00000971"/>
    </source>
</evidence>
<evidence type="ECO:0000256" key="6">
    <source>
        <dbReference type="PROSITE-ProRule" id="PRU00278"/>
    </source>
</evidence>
<reference evidence="8" key="2">
    <citation type="journal article" date="2022" name="Microbiol. Resour. Announc.">
        <title>Metagenome Sequencing to Explore Phylogenomics of Terrestrial Cyanobacteria.</title>
        <authorList>
            <person name="Ward R.D."/>
            <person name="Stajich J.E."/>
            <person name="Johansen J.R."/>
            <person name="Huntemann M."/>
            <person name="Clum A."/>
            <person name="Foster B."/>
            <person name="Foster B."/>
            <person name="Roux S."/>
            <person name="Palaniappan K."/>
            <person name="Varghese N."/>
            <person name="Mukherjee S."/>
            <person name="Reddy T.B.K."/>
            <person name="Daum C."/>
            <person name="Copeland A."/>
            <person name="Chen I.A."/>
            <person name="Ivanova N.N."/>
            <person name="Kyrpides N.C."/>
            <person name="Shapiro N."/>
            <person name="Eloe-Fadrosh E.A."/>
            <person name="Pietrasiak N."/>
        </authorList>
    </citation>
    <scope>NUCLEOTIDE SEQUENCE</scope>
    <source>
        <strain evidence="8">UHER 2000/2452</strain>
    </source>
</reference>
<evidence type="ECO:0000256" key="4">
    <source>
        <dbReference type="ARBA" id="ARBA00023110"/>
    </source>
</evidence>
<evidence type="ECO:0000256" key="2">
    <source>
        <dbReference type="ARBA" id="ARBA00013194"/>
    </source>
</evidence>
<sequence length="260" mass="29803">MESVRSINKVPTANTAILQIDDRTVTAPELLSLLSQYQLLPKLRQEILIDRAIAPFSCTLEEQEQGCLNFYAQQKLTSDTARQAWLQQQSMTEAQLIEQVTRQLRIEQFKQATWGSKLQSYFLQRKSQLDQVVYSLIRVGDANIARELYFRLQGDEQPFAELAQQYSQGAESRTGGLIGPAPLSTPHPRLAQILRSSQPGHLMPPTRIEDLWIIVRLEQLLPAQLDEPMRQRLLDELFANWLKEQLKPLETVKIAIADPW</sequence>
<dbReference type="InterPro" id="IPR027304">
    <property type="entry name" value="Trigger_fact/SurA_dom_sf"/>
</dbReference>
<comment type="catalytic activity">
    <reaction evidence="1">
        <text>[protein]-peptidylproline (omega=180) = [protein]-peptidylproline (omega=0)</text>
        <dbReference type="Rhea" id="RHEA:16237"/>
        <dbReference type="Rhea" id="RHEA-COMP:10747"/>
        <dbReference type="Rhea" id="RHEA-COMP:10748"/>
        <dbReference type="ChEBI" id="CHEBI:83833"/>
        <dbReference type="ChEBI" id="CHEBI:83834"/>
        <dbReference type="EC" id="5.2.1.8"/>
    </reaction>
</comment>
<evidence type="ECO:0000259" key="7">
    <source>
        <dbReference type="PROSITE" id="PS50198"/>
    </source>
</evidence>
<dbReference type="EC" id="5.2.1.8" evidence="2"/>
<name>A0A951UPV0_9CYAN</name>
<dbReference type="AlphaFoldDB" id="A0A951UPV0"/>
<dbReference type="PANTHER" id="PTHR47245">
    <property type="entry name" value="PEPTIDYLPROLYL ISOMERASE"/>
    <property type="match status" value="1"/>
</dbReference>
<dbReference type="InterPro" id="IPR046357">
    <property type="entry name" value="PPIase_dom_sf"/>
</dbReference>
<protein>
    <recommendedName>
        <fullName evidence="2">peptidylprolyl isomerase</fullName>
        <ecNumber evidence="2">5.2.1.8</ecNumber>
    </recommendedName>
</protein>
<dbReference type="GO" id="GO:0003755">
    <property type="term" value="F:peptidyl-prolyl cis-trans isomerase activity"/>
    <property type="evidence" value="ECO:0007669"/>
    <property type="project" value="UniProtKB-KW"/>
</dbReference>
<evidence type="ECO:0000313" key="8">
    <source>
        <dbReference type="EMBL" id="MBW4661219.1"/>
    </source>
</evidence>
<proteinExistence type="predicted"/>
<keyword evidence="4 6" id="KW-0697">Rotamase</keyword>